<keyword evidence="2" id="KW-0274">FAD</keyword>
<protein>
    <recommendedName>
        <fullName evidence="4">FAD-binding PCMH-type domain-containing protein</fullName>
    </recommendedName>
</protein>
<evidence type="ECO:0000256" key="2">
    <source>
        <dbReference type="ARBA" id="ARBA00022827"/>
    </source>
</evidence>
<name>A0A1S2LPX3_9BACI</name>
<dbReference type="InterPro" id="IPR016169">
    <property type="entry name" value="FAD-bd_PCMH_sub2"/>
</dbReference>
<dbReference type="SMART" id="SM01092">
    <property type="entry name" value="CO_deh_flav_C"/>
    <property type="match status" value="1"/>
</dbReference>
<dbReference type="Gene3D" id="3.30.43.10">
    <property type="entry name" value="Uridine Diphospho-n-acetylenolpyruvylglucosamine Reductase, domain 2"/>
    <property type="match status" value="1"/>
</dbReference>
<dbReference type="SUPFAM" id="SSF56176">
    <property type="entry name" value="FAD-binding/transporter-associated domain-like"/>
    <property type="match status" value="1"/>
</dbReference>
<keyword evidence="1" id="KW-0285">Flavoprotein</keyword>
<evidence type="ECO:0000259" key="4">
    <source>
        <dbReference type="PROSITE" id="PS51387"/>
    </source>
</evidence>
<dbReference type="Gene3D" id="3.30.390.50">
    <property type="entry name" value="CO dehydrogenase flavoprotein, C-terminal domain"/>
    <property type="match status" value="1"/>
</dbReference>
<sequence length="298" mass="32460">MKTDSLQKAYKDFDFIKPNSLEEISEILAKEKGRAQIAAGCTDIIPSLRKKLISPEKMVSIKGIPGLSYVEQDEDVVRIGATTTMTDLIESDLIRENFPALLKAAENVGSRHIQNSATVVGNLCNASPAADTAPPLLVYRAALKIMNQGKEREVELRNFFLGPRKTVLVPGDIVTEIILPFPNENSKSLFIKHGKRKALEISIVSVAVNLSFDENGKITEAHISCGSVGPTPILAEKTATKLVGLKVQGDEDLAFILEAISSEISPIDDVRSTGEYRRYVTCVLTKRAILACCGKGDY</sequence>
<keyword evidence="6" id="KW-1185">Reference proteome</keyword>
<dbReference type="AlphaFoldDB" id="A0A1S2LPX3"/>
<organism evidence="5 6">
    <name type="scientific">Anaerobacillus arseniciselenatis</name>
    <dbReference type="NCBI Taxonomy" id="85682"/>
    <lineage>
        <taxon>Bacteria</taxon>
        <taxon>Bacillati</taxon>
        <taxon>Bacillota</taxon>
        <taxon>Bacilli</taxon>
        <taxon>Bacillales</taxon>
        <taxon>Bacillaceae</taxon>
        <taxon>Anaerobacillus</taxon>
    </lineage>
</organism>
<dbReference type="InterPro" id="IPR051312">
    <property type="entry name" value="Diverse_Substr_Oxidored"/>
</dbReference>
<dbReference type="InterPro" id="IPR002346">
    <property type="entry name" value="Mopterin_DH_FAD-bd"/>
</dbReference>
<evidence type="ECO:0000313" key="5">
    <source>
        <dbReference type="EMBL" id="OIJ14558.1"/>
    </source>
</evidence>
<dbReference type="PANTHER" id="PTHR42659:SF2">
    <property type="entry name" value="XANTHINE DEHYDROGENASE SUBUNIT C-RELATED"/>
    <property type="match status" value="1"/>
</dbReference>
<dbReference type="InterPro" id="IPR016166">
    <property type="entry name" value="FAD-bd_PCMH"/>
</dbReference>
<evidence type="ECO:0000256" key="3">
    <source>
        <dbReference type="ARBA" id="ARBA00023002"/>
    </source>
</evidence>
<dbReference type="EMBL" id="MLQQ01000006">
    <property type="protein sequence ID" value="OIJ14558.1"/>
    <property type="molecule type" value="Genomic_DNA"/>
</dbReference>
<evidence type="ECO:0000313" key="6">
    <source>
        <dbReference type="Proteomes" id="UP000180098"/>
    </source>
</evidence>
<comment type="caution">
    <text evidence="5">The sequence shown here is derived from an EMBL/GenBank/DDBJ whole genome shotgun (WGS) entry which is preliminary data.</text>
</comment>
<dbReference type="GO" id="GO:0016491">
    <property type="term" value="F:oxidoreductase activity"/>
    <property type="evidence" value="ECO:0007669"/>
    <property type="project" value="UniProtKB-KW"/>
</dbReference>
<keyword evidence="3" id="KW-0560">Oxidoreductase</keyword>
<dbReference type="Gene3D" id="3.30.465.10">
    <property type="match status" value="1"/>
</dbReference>
<dbReference type="PANTHER" id="PTHR42659">
    <property type="entry name" value="XANTHINE DEHYDROGENASE SUBUNIT C-RELATED"/>
    <property type="match status" value="1"/>
</dbReference>
<dbReference type="InterPro" id="IPR016167">
    <property type="entry name" value="FAD-bd_PCMH_sub1"/>
</dbReference>
<reference evidence="5 6" key="1">
    <citation type="submission" date="2016-10" db="EMBL/GenBank/DDBJ databases">
        <title>Draft genome sequences of four alkaliphilic bacteria belonging to the Anaerobacillus genus.</title>
        <authorList>
            <person name="Bassil N.M."/>
            <person name="Lloyd J.R."/>
        </authorList>
    </citation>
    <scope>NUCLEOTIDE SEQUENCE [LARGE SCALE GENOMIC DNA]</scope>
    <source>
        <strain evidence="5 6">DSM 15340</strain>
    </source>
</reference>
<dbReference type="InterPro" id="IPR005107">
    <property type="entry name" value="CO_DH_flav_C"/>
</dbReference>
<dbReference type="SUPFAM" id="SSF55447">
    <property type="entry name" value="CO dehydrogenase flavoprotein C-terminal domain-like"/>
    <property type="match status" value="1"/>
</dbReference>
<dbReference type="InterPro" id="IPR036318">
    <property type="entry name" value="FAD-bd_PCMH-like_sf"/>
</dbReference>
<accession>A0A1S2LPX3</accession>
<dbReference type="Pfam" id="PF00941">
    <property type="entry name" value="FAD_binding_5"/>
    <property type="match status" value="1"/>
</dbReference>
<dbReference type="Proteomes" id="UP000180098">
    <property type="component" value="Unassembled WGS sequence"/>
</dbReference>
<dbReference type="InterPro" id="IPR036683">
    <property type="entry name" value="CO_DH_flav_C_dom_sf"/>
</dbReference>
<evidence type="ECO:0000256" key="1">
    <source>
        <dbReference type="ARBA" id="ARBA00022630"/>
    </source>
</evidence>
<dbReference type="GO" id="GO:0071949">
    <property type="term" value="F:FAD binding"/>
    <property type="evidence" value="ECO:0007669"/>
    <property type="project" value="InterPro"/>
</dbReference>
<proteinExistence type="predicted"/>
<feature type="domain" description="FAD-binding PCMH-type" evidence="4">
    <location>
        <begin position="8"/>
        <end position="184"/>
    </location>
</feature>
<dbReference type="Pfam" id="PF03450">
    <property type="entry name" value="CO_deh_flav_C"/>
    <property type="match status" value="1"/>
</dbReference>
<dbReference type="PROSITE" id="PS51387">
    <property type="entry name" value="FAD_PCMH"/>
    <property type="match status" value="1"/>
</dbReference>
<gene>
    <name evidence="5" type="ORF">BKP35_06375</name>
</gene>